<evidence type="ECO:0000256" key="1">
    <source>
        <dbReference type="ARBA" id="ARBA00001974"/>
    </source>
</evidence>
<proteinExistence type="predicted"/>
<keyword evidence="6" id="KW-1185">Reference proteome</keyword>
<dbReference type="Pfam" id="PF01494">
    <property type="entry name" value="FAD_binding_3"/>
    <property type="match status" value="1"/>
</dbReference>
<keyword evidence="3" id="KW-0274">FAD</keyword>
<organism evidence="5 6">
    <name type="scientific">Ktedonospora formicarum</name>
    <dbReference type="NCBI Taxonomy" id="2778364"/>
    <lineage>
        <taxon>Bacteria</taxon>
        <taxon>Bacillati</taxon>
        <taxon>Chloroflexota</taxon>
        <taxon>Ktedonobacteria</taxon>
        <taxon>Ktedonobacterales</taxon>
        <taxon>Ktedonobacteraceae</taxon>
        <taxon>Ktedonospora</taxon>
    </lineage>
</organism>
<sequence length="541" mass="59927">MATTTDVLVIGAGPTGLMAANLLARNGVRVRIVDKKDSPTEETRAIVMHAKTLELLGKLGLADQAVKEGQKLNALRVLNEGKSARVLSFEGESARTPYPFPLIYTQDQTEHLLIQGLDQTEVRVEWNTELLNMEQAATSTQATIRCADGSQETIEARWIIGADGAHSPVRHTLALGFEGETYKQALFLADVDLEGNLEDSEASIGFMPLGFLAFFPMPGKRRFRAVGVLPLEWKDRDAITVDEVQQVFDTYRDRTIQITKARWISVYRTHHRMCERFRVGHVFLVGDAAHIHSPAGGQGMNTGVGDAYNLAWKLALVIKGQAQPELLDSYEAERMPFARAILNGSDKAFQVQAMSQPFVQQLKMFGIPLLFRLVTSFAPLRQRAFWLVSQLWTSYRTSPAVAPTESGKEGSRAGDRAPYGYFEVGANAGKSVFSLFTDMDHHLLLFAGSRADTTDIHLQEMEASTRSLIEAYAMPIQLHTVSKGNVSLQEAYEVEAPTLFLVRPDGHIAYRGSAQDLSSLRTYLDGLFIKSTQDEYIGGVR</sequence>
<dbReference type="Gene3D" id="3.30.70.2450">
    <property type="match status" value="1"/>
</dbReference>
<feature type="domain" description="FAD-binding" evidence="4">
    <location>
        <begin position="5"/>
        <end position="343"/>
    </location>
</feature>
<comment type="cofactor">
    <cofactor evidence="1">
        <name>FAD</name>
        <dbReference type="ChEBI" id="CHEBI:57692"/>
    </cofactor>
</comment>
<dbReference type="GO" id="GO:0071949">
    <property type="term" value="F:FAD binding"/>
    <property type="evidence" value="ECO:0007669"/>
    <property type="project" value="InterPro"/>
</dbReference>
<comment type="caution">
    <text evidence="5">The sequence shown here is derived from an EMBL/GenBank/DDBJ whole genome shotgun (WGS) entry which is preliminary data.</text>
</comment>
<dbReference type="InterPro" id="IPR050641">
    <property type="entry name" value="RIFMO-like"/>
</dbReference>
<evidence type="ECO:0000313" key="5">
    <source>
        <dbReference type="EMBL" id="GHO49283.1"/>
    </source>
</evidence>
<name>A0A8J3I8Q7_9CHLR</name>
<dbReference type="RefSeq" id="WP_220198425.1">
    <property type="nucleotide sequence ID" value="NZ_BNJF01000005.1"/>
</dbReference>
<dbReference type="Pfam" id="PF21274">
    <property type="entry name" value="Rng_hyd_C"/>
    <property type="match status" value="1"/>
</dbReference>
<dbReference type="GO" id="GO:0016709">
    <property type="term" value="F:oxidoreductase activity, acting on paired donors, with incorporation or reduction of molecular oxygen, NAD(P)H as one donor, and incorporation of one atom of oxygen"/>
    <property type="evidence" value="ECO:0007669"/>
    <property type="project" value="UniProtKB-ARBA"/>
</dbReference>
<evidence type="ECO:0000313" key="6">
    <source>
        <dbReference type="Proteomes" id="UP000612362"/>
    </source>
</evidence>
<gene>
    <name evidence="5" type="ORF">KSX_74460</name>
</gene>
<dbReference type="AlphaFoldDB" id="A0A8J3I8Q7"/>
<dbReference type="Gene3D" id="3.50.50.60">
    <property type="entry name" value="FAD/NAD(P)-binding domain"/>
    <property type="match status" value="1"/>
</dbReference>
<keyword evidence="2" id="KW-0285">Flavoprotein</keyword>
<dbReference type="Gene3D" id="3.40.30.120">
    <property type="match status" value="1"/>
</dbReference>
<dbReference type="SUPFAM" id="SSF51905">
    <property type="entry name" value="FAD/NAD(P)-binding domain"/>
    <property type="match status" value="1"/>
</dbReference>
<evidence type="ECO:0000256" key="3">
    <source>
        <dbReference type="ARBA" id="ARBA00022827"/>
    </source>
</evidence>
<accession>A0A8J3I8Q7</accession>
<dbReference type="PANTHER" id="PTHR43004:SF19">
    <property type="entry name" value="BINDING MONOOXYGENASE, PUTATIVE (JCVI)-RELATED"/>
    <property type="match status" value="1"/>
</dbReference>
<dbReference type="PANTHER" id="PTHR43004">
    <property type="entry name" value="TRK SYSTEM POTASSIUM UPTAKE PROTEIN"/>
    <property type="match status" value="1"/>
</dbReference>
<dbReference type="EMBL" id="BNJF01000005">
    <property type="protein sequence ID" value="GHO49283.1"/>
    <property type="molecule type" value="Genomic_DNA"/>
</dbReference>
<dbReference type="Proteomes" id="UP000612362">
    <property type="component" value="Unassembled WGS sequence"/>
</dbReference>
<dbReference type="InterPro" id="IPR036188">
    <property type="entry name" value="FAD/NAD-bd_sf"/>
</dbReference>
<reference evidence="5" key="1">
    <citation type="submission" date="2020-10" db="EMBL/GenBank/DDBJ databases">
        <title>Taxonomic study of unclassified bacteria belonging to the class Ktedonobacteria.</title>
        <authorList>
            <person name="Yabe S."/>
            <person name="Wang C.M."/>
            <person name="Zheng Y."/>
            <person name="Sakai Y."/>
            <person name="Cavaletti L."/>
            <person name="Monciardini P."/>
            <person name="Donadio S."/>
        </authorList>
    </citation>
    <scope>NUCLEOTIDE SEQUENCE</scope>
    <source>
        <strain evidence="5">SOSP1-1</strain>
    </source>
</reference>
<evidence type="ECO:0000259" key="4">
    <source>
        <dbReference type="Pfam" id="PF01494"/>
    </source>
</evidence>
<evidence type="ECO:0000256" key="2">
    <source>
        <dbReference type="ARBA" id="ARBA00022630"/>
    </source>
</evidence>
<dbReference type="PRINTS" id="PR00420">
    <property type="entry name" value="RNGMNOXGNASE"/>
</dbReference>
<dbReference type="InterPro" id="IPR002938">
    <property type="entry name" value="FAD-bd"/>
</dbReference>
<protein>
    <submittedName>
        <fullName evidence="5">Oxygenase</fullName>
    </submittedName>
</protein>